<sequence>MNDTSAAASLLQTVELETGPTPAWTVLWLHGLGADGNDFAPIVPELVRRDWPALRFVFPHAPVRPVTINNGMSMRAWYDIVSLDAGRMADRADEAGVNQSVAQVEALIAREGERGIAPDRVVLAGFSQGGAIALAAALRRSQPLAGLVALSSYLPLSTAVLAGLDASVPAAARTQPLFMAHGQFDPVVPFAAGQDAAARLRGLGFKLDWHDYPMAHQVCAEQIRDLGDWLGKRFAAG</sequence>
<dbReference type="InterPro" id="IPR050565">
    <property type="entry name" value="LYPA1-2/EST-like"/>
</dbReference>
<name>A0ABU7YZG2_9GAMM</name>
<protein>
    <submittedName>
        <fullName evidence="4">Carboxylesterase</fullName>
    </submittedName>
</protein>
<dbReference type="InterPro" id="IPR003140">
    <property type="entry name" value="PLipase/COase/thioEstase"/>
</dbReference>
<evidence type="ECO:0000259" key="3">
    <source>
        <dbReference type="Pfam" id="PF02230"/>
    </source>
</evidence>
<dbReference type="Pfam" id="PF02230">
    <property type="entry name" value="Abhydrolase_2"/>
    <property type="match status" value="1"/>
</dbReference>
<comment type="caution">
    <text evidence="4">The sequence shown here is derived from an EMBL/GenBank/DDBJ whole genome shotgun (WGS) entry which is preliminary data.</text>
</comment>
<keyword evidence="2" id="KW-0378">Hydrolase</keyword>
<gene>
    <name evidence="4" type="ORF">SNE34_09790</name>
</gene>
<dbReference type="PANTHER" id="PTHR10655">
    <property type="entry name" value="LYSOPHOSPHOLIPASE-RELATED"/>
    <property type="match status" value="1"/>
</dbReference>
<feature type="domain" description="Phospholipase/carboxylesterase/thioesterase" evidence="3">
    <location>
        <begin position="23"/>
        <end position="230"/>
    </location>
</feature>
<evidence type="ECO:0000313" key="5">
    <source>
        <dbReference type="Proteomes" id="UP001355056"/>
    </source>
</evidence>
<dbReference type="SUPFAM" id="SSF53474">
    <property type="entry name" value="alpha/beta-Hydrolases"/>
    <property type="match status" value="1"/>
</dbReference>
<keyword evidence="5" id="KW-1185">Reference proteome</keyword>
<dbReference type="Gene3D" id="3.40.50.1820">
    <property type="entry name" value="alpha/beta hydrolase"/>
    <property type="match status" value="1"/>
</dbReference>
<comment type="similarity">
    <text evidence="1">Belongs to the AB hydrolase superfamily. AB hydrolase 2 family.</text>
</comment>
<evidence type="ECO:0000256" key="2">
    <source>
        <dbReference type="ARBA" id="ARBA00022801"/>
    </source>
</evidence>
<reference evidence="4 5" key="1">
    <citation type="journal article" date="2016" name="Int. J. Syst. Evol. Microbiol.">
        <title>Lysobacter erysipheiresistens sp. nov., an antagonist of powdery mildew, isolated from tobacco-cultivated soil.</title>
        <authorList>
            <person name="Xie B."/>
            <person name="Li T."/>
            <person name="Lin X."/>
            <person name="Wang C.J."/>
            <person name="Chen Y.J."/>
            <person name="Liu W.J."/>
            <person name="Zhao Z.W."/>
        </authorList>
    </citation>
    <scope>NUCLEOTIDE SEQUENCE [LARGE SCALE GENOMIC DNA]</scope>
    <source>
        <strain evidence="4 5">RS-LYSO-3</strain>
    </source>
</reference>
<dbReference type="RefSeq" id="WP_332616799.1">
    <property type="nucleotide sequence ID" value="NZ_JAXGFP010000004.1"/>
</dbReference>
<evidence type="ECO:0000313" key="4">
    <source>
        <dbReference type="EMBL" id="MEG3184301.1"/>
    </source>
</evidence>
<accession>A0ABU7YZG2</accession>
<organism evidence="4 5">
    <name type="scientific">Novilysobacter erysipheiresistens</name>
    <dbReference type="NCBI Taxonomy" id="1749332"/>
    <lineage>
        <taxon>Bacteria</taxon>
        <taxon>Pseudomonadati</taxon>
        <taxon>Pseudomonadota</taxon>
        <taxon>Gammaproteobacteria</taxon>
        <taxon>Lysobacterales</taxon>
        <taxon>Lysobacteraceae</taxon>
        <taxon>Novilysobacter</taxon>
    </lineage>
</organism>
<proteinExistence type="inferred from homology"/>
<evidence type="ECO:0000256" key="1">
    <source>
        <dbReference type="ARBA" id="ARBA00006499"/>
    </source>
</evidence>
<dbReference type="Proteomes" id="UP001355056">
    <property type="component" value="Unassembled WGS sequence"/>
</dbReference>
<dbReference type="PANTHER" id="PTHR10655:SF17">
    <property type="entry name" value="LYSOPHOSPHOLIPASE-LIKE PROTEIN 1"/>
    <property type="match status" value="1"/>
</dbReference>
<dbReference type="EMBL" id="JAXGFP010000004">
    <property type="protein sequence ID" value="MEG3184301.1"/>
    <property type="molecule type" value="Genomic_DNA"/>
</dbReference>
<dbReference type="InterPro" id="IPR029058">
    <property type="entry name" value="AB_hydrolase_fold"/>
</dbReference>